<feature type="transmembrane region" description="Helical" evidence="7">
    <location>
        <begin position="332"/>
        <end position="355"/>
    </location>
</feature>
<feature type="transmembrane region" description="Helical" evidence="7">
    <location>
        <begin position="142"/>
        <end position="160"/>
    </location>
</feature>
<keyword evidence="6 7" id="KW-0472">Membrane</keyword>
<feature type="transmembrane region" description="Helical" evidence="7">
    <location>
        <begin position="300"/>
        <end position="320"/>
    </location>
</feature>
<dbReference type="RefSeq" id="WP_073234723.1">
    <property type="nucleotide sequence ID" value="NZ_FQUY01000001.1"/>
</dbReference>
<feature type="transmembrane region" description="Helical" evidence="7">
    <location>
        <begin position="202"/>
        <end position="224"/>
    </location>
</feature>
<sequence>MAQTQISQAQSQSLSTQIAKAIPGLILVVLVAIAATWAEGYIKGNFKKVYEIAHLNYVLLAIIFGMLIRNTVGVPSVLEPGLKYSTILTKTGIVVMGTKYTLASLVKVGTTSMIFIAVTLFGTVALMFWLRKRYEMTDSLAGCLASGFAVCGVSATVATGPAVKAKGQEMCYTIATILIFGLLALFTFPALGHLFGLTQNQFGAWVGVGIVNSAQVLAAGMAYGDEAGLMAGIYNMGRVVLLPFVVLYVVMLVLKNDSKSAGEINKTQFVMDKFPVFIIAFLIAVLANTAGLFSKEEVKMANTFMTWAFTLGFASIGLTTKFSDMKAAGKDGIVLGFIVGFIKAAFALVVVKFILPL</sequence>
<feature type="transmembrane region" description="Helical" evidence="7">
    <location>
        <begin position="274"/>
        <end position="294"/>
    </location>
</feature>
<dbReference type="GO" id="GO:0005886">
    <property type="term" value="C:plasma membrane"/>
    <property type="evidence" value="ECO:0007669"/>
    <property type="project" value="UniProtKB-SubCell"/>
</dbReference>
<keyword evidence="5 7" id="KW-1133">Transmembrane helix</keyword>
<evidence type="ECO:0000256" key="4">
    <source>
        <dbReference type="ARBA" id="ARBA00022692"/>
    </source>
</evidence>
<dbReference type="OrthoDB" id="9811391at2"/>
<reference evidence="9" key="1">
    <citation type="submission" date="2016-11" db="EMBL/GenBank/DDBJ databases">
        <authorList>
            <person name="Varghese N."/>
            <person name="Submissions S."/>
        </authorList>
    </citation>
    <scope>NUCLEOTIDE SEQUENCE [LARGE SCALE GENOMIC DNA]</scope>
    <source>
        <strain evidence="9">DSM 12395</strain>
    </source>
</reference>
<comment type="subcellular location">
    <subcellularLocation>
        <location evidence="1">Cell membrane</location>
        <topology evidence="1">Multi-pass membrane protein</topology>
    </subcellularLocation>
</comment>
<dbReference type="PANTHER" id="PTHR30106:SF2">
    <property type="entry name" value="UPF0324 INNER MEMBRANE PROTEIN YEIH"/>
    <property type="match status" value="1"/>
</dbReference>
<evidence type="ECO:0000256" key="1">
    <source>
        <dbReference type="ARBA" id="ARBA00004651"/>
    </source>
</evidence>
<feature type="transmembrane region" description="Helical" evidence="7">
    <location>
        <begin position="21"/>
        <end position="42"/>
    </location>
</feature>
<gene>
    <name evidence="8" type="ORF">SAMN02745133_00353</name>
</gene>
<keyword evidence="4 7" id="KW-0812">Transmembrane</keyword>
<evidence type="ECO:0000256" key="3">
    <source>
        <dbReference type="ARBA" id="ARBA00022475"/>
    </source>
</evidence>
<evidence type="ECO:0000256" key="2">
    <source>
        <dbReference type="ARBA" id="ARBA00007977"/>
    </source>
</evidence>
<name>A0A1M4T555_9FIRM</name>
<evidence type="ECO:0000313" key="8">
    <source>
        <dbReference type="EMBL" id="SHE39498.1"/>
    </source>
</evidence>
<comment type="similarity">
    <text evidence="2">Belongs to the UPF0324 family.</text>
</comment>
<keyword evidence="9" id="KW-1185">Reference proteome</keyword>
<dbReference type="Pfam" id="PF03601">
    <property type="entry name" value="Cons_hypoth698"/>
    <property type="match status" value="1"/>
</dbReference>
<accession>A0A1M4T555</accession>
<feature type="transmembrane region" description="Helical" evidence="7">
    <location>
        <begin position="236"/>
        <end position="254"/>
    </location>
</feature>
<feature type="transmembrane region" description="Helical" evidence="7">
    <location>
        <begin position="112"/>
        <end position="130"/>
    </location>
</feature>
<feature type="transmembrane region" description="Helical" evidence="7">
    <location>
        <begin position="172"/>
        <end position="195"/>
    </location>
</feature>
<evidence type="ECO:0000256" key="5">
    <source>
        <dbReference type="ARBA" id="ARBA00022989"/>
    </source>
</evidence>
<dbReference type="InterPro" id="IPR018383">
    <property type="entry name" value="UPF0324_pro"/>
</dbReference>
<dbReference type="EMBL" id="FQUY01000001">
    <property type="protein sequence ID" value="SHE39498.1"/>
    <property type="molecule type" value="Genomic_DNA"/>
</dbReference>
<protein>
    <submittedName>
        <fullName evidence="8">Conserved hypothetical integral membrane protein</fullName>
    </submittedName>
</protein>
<dbReference type="Proteomes" id="UP000184148">
    <property type="component" value="Unassembled WGS sequence"/>
</dbReference>
<evidence type="ECO:0000313" key="9">
    <source>
        <dbReference type="Proteomes" id="UP000184148"/>
    </source>
</evidence>
<evidence type="ECO:0000256" key="7">
    <source>
        <dbReference type="SAM" id="Phobius"/>
    </source>
</evidence>
<dbReference type="PANTHER" id="PTHR30106">
    <property type="entry name" value="INNER MEMBRANE PROTEIN YEIH-RELATED"/>
    <property type="match status" value="1"/>
</dbReference>
<evidence type="ECO:0000256" key="6">
    <source>
        <dbReference type="ARBA" id="ARBA00023136"/>
    </source>
</evidence>
<feature type="transmembrane region" description="Helical" evidence="7">
    <location>
        <begin position="54"/>
        <end position="72"/>
    </location>
</feature>
<keyword evidence="3" id="KW-1003">Cell membrane</keyword>
<dbReference type="AlphaFoldDB" id="A0A1M4T555"/>
<proteinExistence type="inferred from homology"/>
<organism evidence="8 9">
    <name type="scientific">Desulforamulus putei DSM 12395</name>
    <dbReference type="NCBI Taxonomy" id="1121429"/>
    <lineage>
        <taxon>Bacteria</taxon>
        <taxon>Bacillati</taxon>
        <taxon>Bacillota</taxon>
        <taxon>Clostridia</taxon>
        <taxon>Eubacteriales</taxon>
        <taxon>Peptococcaceae</taxon>
        <taxon>Desulforamulus</taxon>
    </lineage>
</organism>
<dbReference type="STRING" id="1121429.SAMN02745133_00353"/>